<organism evidence="3">
    <name type="scientific">Trypanosoma brucei equiperdum</name>
    <dbReference type="NCBI Taxonomy" id="630700"/>
    <lineage>
        <taxon>Eukaryota</taxon>
        <taxon>Discoba</taxon>
        <taxon>Euglenozoa</taxon>
        <taxon>Kinetoplastea</taxon>
        <taxon>Metakinetoplastina</taxon>
        <taxon>Trypanosomatida</taxon>
        <taxon>Trypanosomatidae</taxon>
        <taxon>Trypanosoma</taxon>
    </lineage>
</organism>
<feature type="coiled-coil region" evidence="2">
    <location>
        <begin position="368"/>
        <end position="472"/>
    </location>
</feature>
<dbReference type="PANTHER" id="PTHR18962">
    <property type="entry name" value="COILED-COIL DOMAIN-CONTAINING PROTEIN 39"/>
    <property type="match status" value="1"/>
</dbReference>
<sequence>MNKFLDAHIFPVFAFSRVRCGGDHRSASLFSEFNPIVFTSIAGFSNNSQTCFSSLQHSFSARGHNLYIYIYIYMSLEVVDATAEALPLELLNAVNKELTAQLSRHEEIHDGHVREIQDQRRRLEFVKEHLANVRGEIVNTQALADSKRREMESESHMYRLLLRECGRLKQSQMQMQAEQADVQERLQVVQDRLFTENLRMAELKSSMAYNQEALEQWDAARQQKESDEAAVARYAKDDAVKLRQLDNAVERHEAQLRERRRQLQDEVAVMRSVQLELNRVATDYRRQHKERGDLIDEWERVVKEIRERDNSIRAAAQQYAEGAEWIEQRRVALKKLHDDYDAARAEEALMQAGIEEREHRAEKSRQTRSSLETHVTGLENEVETIREELGRSIKERNNARIRLEQSKAAVRDKTAAHERLTAKRDDLKEQKSSVYSKGADLSTQLATIGRLFKEAQDAEKQMDKETEMLKKENFTMSERLKEVRREQSDLLAEISGGQLQAQNLRTKIGQLDGQYFAQQQLLYAVEFSVQQMQRKVNRAKGERSLDERNKLQEKIATLQNTLADLMKQQRAMEIQVKRVREETWHANVELERVTSEKKIAAEKLLQLTLGCDSCTAELAKLRKQHEEKLVLVDTQELQLQDLKRTLHQRNGELGSLAERKRQLTCDIAERLSEIAVHHDMMKMEAKLVEEQRRRLASDLRERQKSLAGLRNRYDVQLVRLDPEKVNWTPAQVVMEAAREREDLQLRGDTLDVRVSRMEREMDKLKRTLSVIRASNSNYRHMFDPVPESHDMVKMRIALQQQQRDLKAAVSRRVMELNDYQQVMESKEQDLRQIIEKRERVRATMENLQKACEQVHEGIMQARETVIRYTQTIQKASANVPPEVLADVELQEKRDMFNSALGRLLQLAQQQGDEVRHHVQTLLASRLVIE</sequence>
<proteinExistence type="predicted"/>
<dbReference type="EMBL" id="QSBY01000004">
    <property type="protein sequence ID" value="RHW72717.1"/>
    <property type="molecule type" value="Genomic_DNA"/>
</dbReference>
<dbReference type="InterPro" id="IPR033290">
    <property type="entry name" value="CCDC39"/>
</dbReference>
<gene>
    <name evidence="3" type="ORF">DPX39_040072200</name>
</gene>
<evidence type="ECO:0008006" key="4">
    <source>
        <dbReference type="Google" id="ProtNLM"/>
    </source>
</evidence>
<dbReference type="Proteomes" id="UP000266743">
    <property type="component" value="Chromosome 4"/>
</dbReference>
<keyword evidence="1 2" id="KW-0175">Coiled coil</keyword>
<dbReference type="GO" id="GO:0036159">
    <property type="term" value="P:inner dynein arm assembly"/>
    <property type="evidence" value="ECO:0007669"/>
    <property type="project" value="InterPro"/>
</dbReference>
<feature type="coiled-coil region" evidence="2">
    <location>
        <begin position="242"/>
        <end position="273"/>
    </location>
</feature>
<dbReference type="PANTHER" id="PTHR18962:SF0">
    <property type="entry name" value="COILED-COIL DOMAIN-CONTAINING PROTEIN 39"/>
    <property type="match status" value="1"/>
</dbReference>
<evidence type="ECO:0000256" key="1">
    <source>
        <dbReference type="ARBA" id="ARBA00023054"/>
    </source>
</evidence>
<dbReference type="GO" id="GO:0003341">
    <property type="term" value="P:cilium movement"/>
    <property type="evidence" value="ECO:0007669"/>
    <property type="project" value="InterPro"/>
</dbReference>
<evidence type="ECO:0000256" key="2">
    <source>
        <dbReference type="SAM" id="Coils"/>
    </source>
</evidence>
<dbReference type="GO" id="GO:0005930">
    <property type="term" value="C:axoneme"/>
    <property type="evidence" value="ECO:0007669"/>
    <property type="project" value="InterPro"/>
</dbReference>
<protein>
    <recommendedName>
        <fullName evidence="4">Coiled-coil domain-containing protein 39</fullName>
    </recommendedName>
</protein>
<evidence type="ECO:0000313" key="3">
    <source>
        <dbReference type="EMBL" id="RHW72717.1"/>
    </source>
</evidence>
<feature type="coiled-coil region" evidence="2">
    <location>
        <begin position="88"/>
        <end position="136"/>
    </location>
</feature>
<dbReference type="Pfam" id="PF24161">
    <property type="entry name" value="CCDC39"/>
    <property type="match status" value="1"/>
</dbReference>
<feature type="coiled-coil region" evidence="2">
    <location>
        <begin position="529"/>
        <end position="582"/>
    </location>
</feature>
<dbReference type="GO" id="GO:0060285">
    <property type="term" value="P:cilium-dependent cell motility"/>
    <property type="evidence" value="ECO:0007669"/>
    <property type="project" value="TreeGrafter"/>
</dbReference>
<reference evidence="3" key="1">
    <citation type="submission" date="2018-09" db="EMBL/GenBank/DDBJ databases">
        <title>whole genome sequence of T. equiperdum IVM-t1 strain.</title>
        <authorList>
            <person name="Suganuma K."/>
        </authorList>
    </citation>
    <scope>NUCLEOTIDE SEQUENCE [LARGE SCALE GENOMIC DNA]</scope>
    <source>
        <strain evidence="3">IVM-t1</strain>
    </source>
</reference>
<dbReference type="AlphaFoldDB" id="A0A3L6LBX4"/>
<feature type="coiled-coil region" evidence="2">
    <location>
        <begin position="816"/>
        <end position="864"/>
    </location>
</feature>
<accession>A0A3L6LBX4</accession>
<name>A0A3L6LBX4_9TRYP</name>
<comment type="caution">
    <text evidence="3">The sequence shown here is derived from an EMBL/GenBank/DDBJ whole genome shotgun (WGS) entry which is preliminary data.</text>
</comment>